<protein>
    <submittedName>
        <fullName evidence="2">Uncharacterized protein</fullName>
    </submittedName>
</protein>
<feature type="chain" id="PRO_5018551564" evidence="1">
    <location>
        <begin position="23"/>
        <end position="124"/>
    </location>
</feature>
<evidence type="ECO:0000313" key="3">
    <source>
        <dbReference type="Proteomes" id="UP000287447"/>
    </source>
</evidence>
<gene>
    <name evidence="2" type="ORF">EOI86_06575</name>
</gene>
<keyword evidence="1" id="KW-0732">Signal</keyword>
<dbReference type="EMBL" id="SADE01000001">
    <property type="protein sequence ID" value="RVU38924.1"/>
    <property type="molecule type" value="Genomic_DNA"/>
</dbReference>
<organism evidence="2 3">
    <name type="scientific">Hwanghaeella grinnelliae</name>
    <dbReference type="NCBI Taxonomy" id="2500179"/>
    <lineage>
        <taxon>Bacteria</taxon>
        <taxon>Pseudomonadati</taxon>
        <taxon>Pseudomonadota</taxon>
        <taxon>Alphaproteobacteria</taxon>
        <taxon>Rhodospirillales</taxon>
        <taxon>Rhodospirillaceae</taxon>
        <taxon>Hwanghaeella</taxon>
    </lineage>
</organism>
<evidence type="ECO:0000256" key="1">
    <source>
        <dbReference type="SAM" id="SignalP"/>
    </source>
</evidence>
<name>A0A3S2VQ02_9PROT</name>
<dbReference type="RefSeq" id="WP_127764295.1">
    <property type="nucleotide sequence ID" value="NZ_SADE01000001.1"/>
</dbReference>
<proteinExistence type="predicted"/>
<dbReference type="Proteomes" id="UP000287447">
    <property type="component" value="Unassembled WGS sequence"/>
</dbReference>
<sequence length="124" mass="13521">MFFRTSLVAMAAVLTLAAPAAAQNVDWKLLDSGVLVDTAHGKGVEMRIQPEPMVDGLFDSPEIGRIMVLLCNHYVPYVLPYVTEKFDMDKADFISVRLLSGGAVFGRYIQEFYAVSDDGCGAAL</sequence>
<dbReference type="AlphaFoldDB" id="A0A3S2VQ02"/>
<comment type="caution">
    <text evidence="2">The sequence shown here is derived from an EMBL/GenBank/DDBJ whole genome shotgun (WGS) entry which is preliminary data.</text>
</comment>
<keyword evidence="3" id="KW-1185">Reference proteome</keyword>
<feature type="signal peptide" evidence="1">
    <location>
        <begin position="1"/>
        <end position="22"/>
    </location>
</feature>
<evidence type="ECO:0000313" key="2">
    <source>
        <dbReference type="EMBL" id="RVU38924.1"/>
    </source>
</evidence>
<dbReference type="OrthoDB" id="7858917at2"/>
<reference evidence="3" key="1">
    <citation type="submission" date="2019-01" db="EMBL/GenBank/DDBJ databases">
        <title>Gri0909 isolated from a small marine red alga.</title>
        <authorList>
            <person name="Kim J."/>
            <person name="Jeong S.E."/>
            <person name="Jeon C.O."/>
        </authorList>
    </citation>
    <scope>NUCLEOTIDE SEQUENCE [LARGE SCALE GENOMIC DNA]</scope>
    <source>
        <strain evidence="3">Gri0909</strain>
    </source>
</reference>
<accession>A0A3S2VQ02</accession>